<dbReference type="CDD" id="cd13836">
    <property type="entry name" value="IHF_B"/>
    <property type="match status" value="1"/>
</dbReference>
<name>A0A7Y4LDH0_9BURK</name>
<dbReference type="SMART" id="SM00411">
    <property type="entry name" value="BHL"/>
    <property type="match status" value="1"/>
</dbReference>
<keyword evidence="5 8" id="KW-0238">DNA-binding</keyword>
<dbReference type="PANTHER" id="PTHR33175">
    <property type="entry name" value="DNA-BINDING PROTEIN HU"/>
    <property type="match status" value="1"/>
</dbReference>
<dbReference type="GO" id="GO:0006417">
    <property type="term" value="P:regulation of translation"/>
    <property type="evidence" value="ECO:0007669"/>
    <property type="project" value="UniProtKB-UniRule"/>
</dbReference>
<reference evidence="11 12" key="1">
    <citation type="submission" date="2020-05" db="EMBL/GenBank/DDBJ databases">
        <authorList>
            <person name="Niu N."/>
        </authorList>
    </citation>
    <scope>NUCLEOTIDE SEQUENCE [LARGE SCALE GENOMIC DNA]</scope>
    <source>
        <strain evidence="11 12">LMG10982</strain>
    </source>
</reference>
<dbReference type="InterPro" id="IPR010992">
    <property type="entry name" value="IHF-like_DNA-bd_dom_sf"/>
</dbReference>
<dbReference type="PROSITE" id="PS00045">
    <property type="entry name" value="HISTONE_LIKE"/>
    <property type="match status" value="1"/>
</dbReference>
<dbReference type="SUPFAM" id="SSF47729">
    <property type="entry name" value="IHF-like DNA-binding proteins"/>
    <property type="match status" value="1"/>
</dbReference>
<keyword evidence="12" id="KW-1185">Reference proteome</keyword>
<dbReference type="PANTHER" id="PTHR33175:SF5">
    <property type="entry name" value="INTEGRATION HOST FACTOR SUBUNIT BETA"/>
    <property type="match status" value="1"/>
</dbReference>
<evidence type="ECO:0000256" key="9">
    <source>
        <dbReference type="RuleBase" id="RU003939"/>
    </source>
</evidence>
<evidence type="ECO:0000256" key="7">
    <source>
        <dbReference type="ARBA" id="ARBA00023172"/>
    </source>
</evidence>
<keyword evidence="7 8" id="KW-0233">DNA recombination</keyword>
<dbReference type="GO" id="GO:0003677">
    <property type="term" value="F:DNA binding"/>
    <property type="evidence" value="ECO:0007669"/>
    <property type="project" value="UniProtKB-UniRule"/>
</dbReference>
<dbReference type="Pfam" id="PF00216">
    <property type="entry name" value="Bac_DNA_binding"/>
    <property type="match status" value="1"/>
</dbReference>
<evidence type="ECO:0000256" key="3">
    <source>
        <dbReference type="ARBA" id="ARBA00022845"/>
    </source>
</evidence>
<proteinExistence type="inferred from homology"/>
<evidence type="ECO:0000256" key="2">
    <source>
        <dbReference type="ARBA" id="ARBA00018700"/>
    </source>
</evidence>
<comment type="subunit">
    <text evidence="8 10">Heterodimer of an alpha and a beta chain.</text>
</comment>
<evidence type="ECO:0000256" key="5">
    <source>
        <dbReference type="ARBA" id="ARBA00023125"/>
    </source>
</evidence>
<evidence type="ECO:0000313" key="12">
    <source>
        <dbReference type="Proteomes" id="UP000541421"/>
    </source>
</evidence>
<evidence type="ECO:0000256" key="1">
    <source>
        <dbReference type="ARBA" id="ARBA00010529"/>
    </source>
</evidence>
<keyword evidence="3 8" id="KW-0810">Translation regulation</keyword>
<dbReference type="InterPro" id="IPR005685">
    <property type="entry name" value="IHF_beta"/>
</dbReference>
<dbReference type="InterPro" id="IPR020816">
    <property type="entry name" value="Histone-like_DNA-bd_CS"/>
</dbReference>
<dbReference type="NCBIfam" id="NF001222">
    <property type="entry name" value="PRK00199.1"/>
    <property type="match status" value="1"/>
</dbReference>
<dbReference type="GO" id="GO:0030527">
    <property type="term" value="F:structural constituent of chromatin"/>
    <property type="evidence" value="ECO:0007669"/>
    <property type="project" value="InterPro"/>
</dbReference>
<dbReference type="GO" id="GO:0005694">
    <property type="term" value="C:chromosome"/>
    <property type="evidence" value="ECO:0007669"/>
    <property type="project" value="InterPro"/>
</dbReference>
<evidence type="ECO:0000256" key="10">
    <source>
        <dbReference type="RuleBase" id="RU003941"/>
    </source>
</evidence>
<evidence type="ECO:0000313" key="11">
    <source>
        <dbReference type="EMBL" id="NOL50216.1"/>
    </source>
</evidence>
<dbReference type="GO" id="GO:0006355">
    <property type="term" value="P:regulation of DNA-templated transcription"/>
    <property type="evidence" value="ECO:0007669"/>
    <property type="project" value="UniProtKB-UniRule"/>
</dbReference>
<comment type="similarity">
    <text evidence="1 8 9">Belongs to the bacterial histone-like protein family.</text>
</comment>
<dbReference type="Gene3D" id="4.10.520.10">
    <property type="entry name" value="IHF-like DNA-binding proteins"/>
    <property type="match status" value="1"/>
</dbReference>
<dbReference type="PRINTS" id="PR01727">
    <property type="entry name" value="DNABINDINGHU"/>
</dbReference>
<dbReference type="EMBL" id="JABGBO010000009">
    <property type="protein sequence ID" value="NOL50216.1"/>
    <property type="molecule type" value="Genomic_DNA"/>
</dbReference>
<keyword evidence="4 8" id="KW-0805">Transcription regulation</keyword>
<comment type="caution">
    <text evidence="11">The sequence shown here is derived from an EMBL/GenBank/DDBJ whole genome shotgun (WGS) entry which is preliminary data.</text>
</comment>
<evidence type="ECO:0000256" key="8">
    <source>
        <dbReference type="HAMAP-Rule" id="MF_00381"/>
    </source>
</evidence>
<evidence type="ECO:0000256" key="4">
    <source>
        <dbReference type="ARBA" id="ARBA00023015"/>
    </source>
</evidence>
<evidence type="ECO:0000256" key="6">
    <source>
        <dbReference type="ARBA" id="ARBA00023163"/>
    </source>
</evidence>
<dbReference type="GO" id="GO:0005829">
    <property type="term" value="C:cytosol"/>
    <property type="evidence" value="ECO:0007669"/>
    <property type="project" value="TreeGrafter"/>
</dbReference>
<organism evidence="11 12">
    <name type="scientific">Pelistega europaea</name>
    <dbReference type="NCBI Taxonomy" id="106147"/>
    <lineage>
        <taxon>Bacteria</taxon>
        <taxon>Pseudomonadati</taxon>
        <taxon>Pseudomonadota</taxon>
        <taxon>Betaproteobacteria</taxon>
        <taxon>Burkholderiales</taxon>
        <taxon>Alcaligenaceae</taxon>
        <taxon>Pelistega</taxon>
    </lineage>
</organism>
<dbReference type="GO" id="GO:0006310">
    <property type="term" value="P:DNA recombination"/>
    <property type="evidence" value="ECO:0007669"/>
    <property type="project" value="UniProtKB-UniRule"/>
</dbReference>
<gene>
    <name evidence="8" type="primary">ihfB</name>
    <name evidence="8" type="synonym">himD</name>
    <name evidence="11" type="ORF">HKX40_08750</name>
</gene>
<dbReference type="HAMAP" id="MF_00381">
    <property type="entry name" value="IHF_beta"/>
    <property type="match status" value="1"/>
</dbReference>
<comment type="function">
    <text evidence="8 10">This protein is one of the two subunits of integration host factor, a specific DNA-binding protein that functions in genetic recombination as well as in transcriptional and translational control.</text>
</comment>
<accession>A0A7Y4LDH0</accession>
<dbReference type="RefSeq" id="WP_171589195.1">
    <property type="nucleotide sequence ID" value="NZ_JABGBO010000009.1"/>
</dbReference>
<dbReference type="AlphaFoldDB" id="A0A7Y4LDH0"/>
<keyword evidence="6 8" id="KW-0804">Transcription</keyword>
<protein>
    <recommendedName>
        <fullName evidence="2 8">Integration host factor subunit beta</fullName>
        <shortName evidence="8">IHF-beta</shortName>
    </recommendedName>
</protein>
<dbReference type="NCBIfam" id="TIGR00988">
    <property type="entry name" value="hip"/>
    <property type="match status" value="1"/>
</dbReference>
<sequence>MTKSELIEALAASYPQLAVRDMDLAVKTILDAMTDSLVQGQRIEIRGFGSFSLSQRAPRVGRNPKTGEQVEVPGKRVPHFKAGKELRERVDLVFKTDK</sequence>
<dbReference type="InterPro" id="IPR000119">
    <property type="entry name" value="Hist_DNA-bd"/>
</dbReference>
<dbReference type="Proteomes" id="UP000541421">
    <property type="component" value="Unassembled WGS sequence"/>
</dbReference>